<dbReference type="OrthoDB" id="9757559at2"/>
<dbReference type="Gene3D" id="3.30.300.30">
    <property type="match status" value="1"/>
</dbReference>
<evidence type="ECO:0000313" key="6">
    <source>
        <dbReference type="Proteomes" id="UP000000238"/>
    </source>
</evidence>
<dbReference type="CDD" id="cd05930">
    <property type="entry name" value="A_NRPS"/>
    <property type="match status" value="1"/>
</dbReference>
<dbReference type="FunFam" id="3.30.559.10:FF:000012">
    <property type="entry name" value="Non-ribosomal peptide synthetase"/>
    <property type="match status" value="1"/>
</dbReference>
<proteinExistence type="predicted"/>
<dbReference type="GO" id="GO:0005829">
    <property type="term" value="C:cytosol"/>
    <property type="evidence" value="ECO:0007669"/>
    <property type="project" value="TreeGrafter"/>
</dbReference>
<dbReference type="Pfam" id="PF00501">
    <property type="entry name" value="AMP-binding"/>
    <property type="match status" value="1"/>
</dbReference>
<accession>Q2SHY9</accession>
<dbReference type="SMART" id="SM00823">
    <property type="entry name" value="PKS_PP"/>
    <property type="match status" value="1"/>
</dbReference>
<feature type="compositionally biased region" description="Polar residues" evidence="3">
    <location>
        <begin position="1178"/>
        <end position="1189"/>
    </location>
</feature>
<dbReference type="GO" id="GO:0043041">
    <property type="term" value="P:amino acid activation for nonribosomal peptide biosynthetic process"/>
    <property type="evidence" value="ECO:0007669"/>
    <property type="project" value="TreeGrafter"/>
</dbReference>
<dbReference type="InterPro" id="IPR042099">
    <property type="entry name" value="ANL_N_sf"/>
</dbReference>
<dbReference type="Gene3D" id="3.30.559.30">
    <property type="entry name" value="Nonribosomal peptide synthetase, condensation domain"/>
    <property type="match status" value="1"/>
</dbReference>
<dbReference type="Pfam" id="PF13193">
    <property type="entry name" value="AMP-binding_C"/>
    <property type="match status" value="1"/>
</dbReference>
<dbReference type="RefSeq" id="WP_011396804.1">
    <property type="nucleotide sequence ID" value="NC_007645.1"/>
</dbReference>
<dbReference type="PROSITE" id="PS50075">
    <property type="entry name" value="CARRIER"/>
    <property type="match status" value="1"/>
</dbReference>
<evidence type="ECO:0000313" key="5">
    <source>
        <dbReference type="EMBL" id="ABC29735.1"/>
    </source>
</evidence>
<evidence type="ECO:0000256" key="1">
    <source>
        <dbReference type="ARBA" id="ARBA00022450"/>
    </source>
</evidence>
<sequence>MESGIHNFLAQLAASDVRLRLDQGALKLNAPAGRLQDPAIAGLIDELKSRKDEVIRFLQRQSGADVETITPAGREQPPPLSFGQQRLWFLDQLEGGGHGYNMPTAMRLQGPLDVDALRKSLRALMVRHEVLRTRYPDSEAVFIEPLPCVDLTELDLSALPAEEQDRRIQELAASAAFEPFNLKLGPMLRMQLLRKGAQDHVLLITLHHIVTDGWSIGVMVEEISALYNAISQNRPPALPALPIQYGDYAAWQQRRYARNASPPELDWWLPRLLGAPLRLELPLDYPRPPVQNFQGDVEHFTIPATLLQPLKDLCRRHSLTLYMATLAAFGVLAARHSGQDDLLIGSPVANRNRREVEGLLGYFANTLPLRLRPGACATTSEYLDQVRDFCAGAMERQELPFEKLVEALRPERDLSHNPLVQVIFALQNSPRHTPHPELSLRGLLIEPLALKRRNVSVDLEAHLWEVDGELQGQFVYNSSLFEAASIRRMIGHYRKLLAELPKGLDTPPLRLPMLTAAETQQWNDAAATLQELPSDRRMTDLLREATLAHPHKTAVVCGDERISYLELDRRATLLALQLQHLGVAPDTLVAVYMGRSVDMIVALAGVLKSGAAYLPIDPANPRDRIADMLASANVALAVTHSDLALDLPEGCTLVRLDRLLRNDPKCSDPLRHLHEGDHLSGPPCRCGVPTPGNPARPDHLAYAIFTSGSTGAPKATPIEHRNVLNMLAALQPIVEFSADDVWTLFHSYAFDFSVWEIWGCLLYGGTLLVTTEEERHNPHALARLLRRENATVLNLTPSNMEKLLAATRDDEAFPYRLRAFCCGGEAFPGRLVSPILKFGLPVWNFYGPTEATVWSSIHRVTGADAELATLPIGAPLANYQLYVIDAFGEPAPAGVAGELCIAGAGITRGYLGRPELNAERFVHMTHPLCRGRVYKTGDLVRRRADGAIDYLGRSDFQIKLRGFRIEPGEIESLLTEHALVNQAVVCKQYAEDGGEYLAAFIVVRRAPEDAAGLFEELRKLVRSKLPEYMAPTSYMILSELPLNGNGKIDRKRLPQATPNRVSSAMFQAPRTRLEQEIAAIWRDVLGQERISIHDNFFDIGGYSLLLTRVYERLLRLAFRTPLTALFNYPTIAQLAAHLAEQEGGGEENERAALRDSVAQRVDRQRKARRRQADARAVSQSPPIKQMQEQ</sequence>
<dbReference type="InterPro" id="IPR044894">
    <property type="entry name" value="TubC_N_sf"/>
</dbReference>
<dbReference type="GO" id="GO:0044550">
    <property type="term" value="P:secondary metabolite biosynthetic process"/>
    <property type="evidence" value="ECO:0007669"/>
    <property type="project" value="TreeGrafter"/>
</dbReference>
<dbReference type="SUPFAM" id="SSF52777">
    <property type="entry name" value="CoA-dependent acyltransferases"/>
    <property type="match status" value="2"/>
</dbReference>
<dbReference type="InterPro" id="IPR023213">
    <property type="entry name" value="CAT-like_dom_sf"/>
</dbReference>
<keyword evidence="6" id="KW-1185">Reference proteome</keyword>
<feature type="domain" description="Carrier" evidence="4">
    <location>
        <begin position="1068"/>
        <end position="1142"/>
    </location>
</feature>
<dbReference type="InterPro" id="IPR010071">
    <property type="entry name" value="AA_adenyl_dom"/>
</dbReference>
<dbReference type="eggNOG" id="COG1020">
    <property type="taxonomic scope" value="Bacteria"/>
</dbReference>
<dbReference type="InterPro" id="IPR045851">
    <property type="entry name" value="AMP-bd_C_sf"/>
</dbReference>
<dbReference type="Gene3D" id="1.10.10.1830">
    <property type="entry name" value="Non-ribosomal peptide synthase, adenylation domain"/>
    <property type="match status" value="1"/>
</dbReference>
<dbReference type="AlphaFoldDB" id="Q2SHY9"/>
<name>Q2SHY9_HAHCH</name>
<evidence type="ECO:0000256" key="3">
    <source>
        <dbReference type="SAM" id="MobiDB-lite"/>
    </source>
</evidence>
<dbReference type="NCBIfam" id="TIGR01733">
    <property type="entry name" value="AA-adenyl-dom"/>
    <property type="match status" value="1"/>
</dbReference>
<dbReference type="SUPFAM" id="SSF56801">
    <property type="entry name" value="Acetyl-CoA synthetase-like"/>
    <property type="match status" value="1"/>
</dbReference>
<dbReference type="InterPro" id="IPR020806">
    <property type="entry name" value="PKS_PP-bd"/>
</dbReference>
<dbReference type="InterPro" id="IPR025110">
    <property type="entry name" value="AMP-bd_C"/>
</dbReference>
<organism evidence="5 6">
    <name type="scientific">Hahella chejuensis (strain KCTC 2396)</name>
    <dbReference type="NCBI Taxonomy" id="349521"/>
    <lineage>
        <taxon>Bacteria</taxon>
        <taxon>Pseudomonadati</taxon>
        <taxon>Pseudomonadota</taxon>
        <taxon>Gammaproteobacteria</taxon>
        <taxon>Oceanospirillales</taxon>
        <taxon>Hahellaceae</taxon>
        <taxon>Hahella</taxon>
    </lineage>
</organism>
<keyword evidence="2" id="KW-0597">Phosphoprotein</keyword>
<dbReference type="InterPro" id="IPR009081">
    <property type="entry name" value="PP-bd_ACP"/>
</dbReference>
<protein>
    <submittedName>
        <fullName evidence="5">Non-ribosomal peptide synthetase modules and related protein</fullName>
    </submittedName>
</protein>
<dbReference type="HOGENOM" id="CLU_000022_2_4_6"/>
<evidence type="ECO:0000259" key="4">
    <source>
        <dbReference type="PROSITE" id="PS50075"/>
    </source>
</evidence>
<reference evidence="5 6" key="1">
    <citation type="journal article" date="2005" name="Nucleic Acids Res.">
        <title>Genomic blueprint of Hahella chejuensis, a marine microbe producing an algicidal agent.</title>
        <authorList>
            <person name="Jeong H."/>
            <person name="Yim J.H."/>
            <person name="Lee C."/>
            <person name="Choi S.-H."/>
            <person name="Park Y.K."/>
            <person name="Yoon S.H."/>
            <person name="Hur C.-G."/>
            <person name="Kang H.-Y."/>
            <person name="Kim D."/>
            <person name="Lee H.H."/>
            <person name="Park K.H."/>
            <person name="Park S.-H."/>
            <person name="Park H.-S."/>
            <person name="Lee H.K."/>
            <person name="Oh T.K."/>
            <person name="Kim J.F."/>
        </authorList>
    </citation>
    <scope>NUCLEOTIDE SEQUENCE [LARGE SCALE GENOMIC DNA]</scope>
    <source>
        <strain evidence="5 6">KCTC 2396</strain>
    </source>
</reference>
<dbReference type="Gene3D" id="3.30.559.10">
    <property type="entry name" value="Chloramphenicol acetyltransferase-like domain"/>
    <property type="match status" value="1"/>
</dbReference>
<dbReference type="Gene3D" id="1.10.1200.10">
    <property type="entry name" value="ACP-like"/>
    <property type="match status" value="1"/>
</dbReference>
<dbReference type="STRING" id="349521.HCH_02964"/>
<dbReference type="InterPro" id="IPR036736">
    <property type="entry name" value="ACP-like_sf"/>
</dbReference>
<dbReference type="EMBL" id="CP000155">
    <property type="protein sequence ID" value="ABC29735.1"/>
    <property type="molecule type" value="Genomic_DNA"/>
</dbReference>
<dbReference type="Proteomes" id="UP000000238">
    <property type="component" value="Chromosome"/>
</dbReference>
<dbReference type="InterPro" id="IPR001242">
    <property type="entry name" value="Condensation_dom"/>
</dbReference>
<dbReference type="FunFam" id="3.40.50.12780:FF:000012">
    <property type="entry name" value="Non-ribosomal peptide synthetase"/>
    <property type="match status" value="1"/>
</dbReference>
<dbReference type="SUPFAM" id="SSF47336">
    <property type="entry name" value="ACP-like"/>
    <property type="match status" value="1"/>
</dbReference>
<dbReference type="Pfam" id="PF00668">
    <property type="entry name" value="Condensation"/>
    <property type="match status" value="1"/>
</dbReference>
<dbReference type="GO" id="GO:0003824">
    <property type="term" value="F:catalytic activity"/>
    <property type="evidence" value="ECO:0007669"/>
    <property type="project" value="InterPro"/>
</dbReference>
<evidence type="ECO:0000256" key="2">
    <source>
        <dbReference type="ARBA" id="ARBA00022553"/>
    </source>
</evidence>
<gene>
    <name evidence="5" type="ordered locus">HCH_02964</name>
</gene>
<dbReference type="GO" id="GO:0031177">
    <property type="term" value="F:phosphopantetheine binding"/>
    <property type="evidence" value="ECO:0007669"/>
    <property type="project" value="InterPro"/>
</dbReference>
<dbReference type="CDD" id="cd19531">
    <property type="entry name" value="LCL_NRPS-like"/>
    <property type="match status" value="1"/>
</dbReference>
<dbReference type="PANTHER" id="PTHR45527">
    <property type="entry name" value="NONRIBOSOMAL PEPTIDE SYNTHETASE"/>
    <property type="match status" value="1"/>
</dbReference>
<dbReference type="InterPro" id="IPR041464">
    <property type="entry name" value="TubC_N"/>
</dbReference>
<dbReference type="KEGG" id="hch:HCH_02964"/>
<dbReference type="PANTHER" id="PTHR45527:SF1">
    <property type="entry name" value="FATTY ACID SYNTHASE"/>
    <property type="match status" value="1"/>
</dbReference>
<feature type="region of interest" description="Disordered" evidence="3">
    <location>
        <begin position="1143"/>
        <end position="1189"/>
    </location>
</feature>
<dbReference type="Gene3D" id="3.40.50.12780">
    <property type="entry name" value="N-terminal domain of ligase-like"/>
    <property type="match status" value="1"/>
</dbReference>
<keyword evidence="1" id="KW-0596">Phosphopantetheine</keyword>
<dbReference type="InterPro" id="IPR000873">
    <property type="entry name" value="AMP-dep_synth/lig_dom"/>
</dbReference>
<dbReference type="Pfam" id="PF00550">
    <property type="entry name" value="PP-binding"/>
    <property type="match status" value="1"/>
</dbReference>
<dbReference type="Pfam" id="PF18563">
    <property type="entry name" value="TubC_N"/>
    <property type="match status" value="1"/>
</dbReference>